<dbReference type="PANTHER" id="PTHR43322:SF5">
    <property type="entry name" value="1-DEOXY-D-XYLULOSE-5-PHOSPHATE SYNTHASE, CHLOROPLASTIC"/>
    <property type="match status" value="1"/>
</dbReference>
<proteinExistence type="inferred from homology"/>
<reference evidence="13 14" key="1">
    <citation type="submission" date="2020-03" db="EMBL/GenBank/DDBJ databases">
        <title>WGS of actinomycetes isolated from Thailand.</title>
        <authorList>
            <person name="Thawai C."/>
        </authorList>
    </citation>
    <scope>NUCLEOTIDE SEQUENCE [LARGE SCALE GENOMIC DNA]</scope>
    <source>
        <strain evidence="13 14">PRB2-1</strain>
    </source>
</reference>
<evidence type="ECO:0000313" key="13">
    <source>
        <dbReference type="EMBL" id="NJP44293.1"/>
    </source>
</evidence>
<keyword evidence="4 10" id="KW-0808">Transferase</keyword>
<feature type="binding site" evidence="10">
    <location>
        <begin position="113"/>
        <end position="115"/>
    </location>
    <ligand>
        <name>thiamine diphosphate</name>
        <dbReference type="ChEBI" id="CHEBI:58937"/>
    </ligand>
</feature>
<evidence type="ECO:0000256" key="8">
    <source>
        <dbReference type="ARBA" id="ARBA00023052"/>
    </source>
</evidence>
<comment type="subunit">
    <text evidence="3 10">Homodimer.</text>
</comment>
<gene>
    <name evidence="10" type="primary">dxs</name>
    <name evidence="13" type="ORF">HCN08_12915</name>
</gene>
<dbReference type="Pfam" id="PF02780">
    <property type="entry name" value="Transketolase_C"/>
    <property type="match status" value="1"/>
</dbReference>
<dbReference type="PROSITE" id="PS00801">
    <property type="entry name" value="TRANSKETOLASE_1"/>
    <property type="match status" value="1"/>
</dbReference>
<keyword evidence="7 10" id="KW-0784">Thiamine biosynthesis</keyword>
<comment type="function">
    <text evidence="10">Catalyzes the acyloin condensation reaction between C atoms 2 and 3 of pyruvate and glyceraldehyde 3-phosphate to yield 1-deoxy-D-xylulose-5-phosphate (DXP).</text>
</comment>
<sequence length="666" mass="69967">MSLLETITGPHDLKALPDGRLDELAADIRQFLVQAVARTGGHLGPNLGVVELTIALHRVFDSPRDRVLWDTGHQSYVHKLLTGRQDFSKLRSKGGLSGYPSRAESEHDVIENSHASTVLGWADGLAKANELKGRDDHVVAVIGDGALTGGMAWEALNNIAAARDRPLIIVVNDNERSYAPTIGGLANHLATLRTTDGYERFLSWGKQVLQQTPVIGQPLYESLHGAKKGFKDAFAPQGMFEDLGLKYVGPIDGHDIAAVESALRRARRFHGPVLVHVLTEKGRGYAAAEQDEADHFHTVGAMDPATCLPLAPSGGPSWTSVFGEEMLALGHERPDVVAITAAMLQPVGLDGFAQAFPNRVFDVGIAEQHAATSAAGLATGGLHPVVAVYATFLNRAFDQVLMDVALHKCGVTFVLDRAGVTGVDGASHNGMWDMSILQVVPGLRIAAPRDADQLRAQLREAVAVDDAPTVIRFPKETAGSALPAIGRVGGMDVLHRPADGLADDVLLVAVGALGGCGVSAAELLAGRRIGATVVDPRWVKPVDAALPELAARHRMVAVIEDNGRAGGVGSAVAQALRDAGVDVPVRDFGIPQQFLPHAKRGELLADIGLTPAEIAGGIGAALLRITAKAPGDGPAIPAPHTAGNGTAEQRRGSAEQQQSTQGAGER</sequence>
<dbReference type="InterPro" id="IPR009014">
    <property type="entry name" value="Transketo_C/PFOR_II"/>
</dbReference>
<keyword evidence="8 10" id="KW-0786">Thiamine pyrophosphate</keyword>
<dbReference type="EMBL" id="JAATEJ010000008">
    <property type="protein sequence ID" value="NJP44293.1"/>
    <property type="molecule type" value="Genomic_DNA"/>
</dbReference>
<protein>
    <recommendedName>
        <fullName evidence="10">1-deoxy-D-xylulose-5-phosphate synthase</fullName>
        <ecNumber evidence="10">2.2.1.7</ecNumber>
    </recommendedName>
    <alternativeName>
        <fullName evidence="10">1-deoxyxylulose-5-phosphate synthase</fullName>
        <shortName evidence="10">DXP synthase</shortName>
        <shortName evidence="10">DXPS</shortName>
    </alternativeName>
</protein>
<dbReference type="InterPro" id="IPR029061">
    <property type="entry name" value="THDP-binding"/>
</dbReference>
<evidence type="ECO:0000256" key="6">
    <source>
        <dbReference type="ARBA" id="ARBA00022842"/>
    </source>
</evidence>
<feature type="domain" description="Transketolase-like pyrimidine-binding" evidence="12">
    <location>
        <begin position="316"/>
        <end position="480"/>
    </location>
</feature>
<dbReference type="HAMAP" id="MF_00315">
    <property type="entry name" value="DXP_synth"/>
    <property type="match status" value="1"/>
</dbReference>
<evidence type="ECO:0000256" key="1">
    <source>
        <dbReference type="ARBA" id="ARBA00004980"/>
    </source>
</evidence>
<dbReference type="SUPFAM" id="SSF52922">
    <property type="entry name" value="TK C-terminal domain-like"/>
    <property type="match status" value="1"/>
</dbReference>
<dbReference type="InterPro" id="IPR049557">
    <property type="entry name" value="Transketolase_CS"/>
</dbReference>
<evidence type="ECO:0000256" key="2">
    <source>
        <dbReference type="ARBA" id="ARBA00011081"/>
    </source>
</evidence>
<feature type="region of interest" description="Disordered" evidence="11">
    <location>
        <begin position="629"/>
        <end position="666"/>
    </location>
</feature>
<evidence type="ECO:0000256" key="3">
    <source>
        <dbReference type="ARBA" id="ARBA00011738"/>
    </source>
</evidence>
<feature type="binding site" evidence="10">
    <location>
        <position position="174"/>
    </location>
    <ligand>
        <name>thiamine diphosphate</name>
        <dbReference type="ChEBI" id="CHEBI:58937"/>
    </ligand>
</feature>
<evidence type="ECO:0000256" key="4">
    <source>
        <dbReference type="ARBA" id="ARBA00022679"/>
    </source>
</evidence>
<comment type="cofactor">
    <cofactor evidence="10">
        <name>Mg(2+)</name>
        <dbReference type="ChEBI" id="CHEBI:18420"/>
    </cofactor>
    <text evidence="10">Binds 1 Mg(2+) ion per subunit.</text>
</comment>
<name>A0ABX0ZRM3_9ACTN</name>
<comment type="similarity">
    <text evidence="2 10">Belongs to the transketolase family. DXPS subfamily.</text>
</comment>
<keyword evidence="9 10" id="KW-0414">Isoprene biosynthesis</keyword>
<dbReference type="InterPro" id="IPR020826">
    <property type="entry name" value="Transketolase_BS"/>
</dbReference>
<dbReference type="EC" id="2.2.1.7" evidence="10"/>
<evidence type="ECO:0000256" key="11">
    <source>
        <dbReference type="SAM" id="MobiDB-lite"/>
    </source>
</evidence>
<dbReference type="InterPro" id="IPR005477">
    <property type="entry name" value="Dxylulose-5-P_synthase"/>
</dbReference>
<feature type="compositionally biased region" description="Polar residues" evidence="11">
    <location>
        <begin position="654"/>
        <end position="666"/>
    </location>
</feature>
<dbReference type="CDD" id="cd07033">
    <property type="entry name" value="TPP_PYR_DXS_TK_like"/>
    <property type="match status" value="1"/>
</dbReference>
<evidence type="ECO:0000256" key="7">
    <source>
        <dbReference type="ARBA" id="ARBA00022977"/>
    </source>
</evidence>
<dbReference type="NCBIfam" id="NF003933">
    <property type="entry name" value="PRK05444.2-2"/>
    <property type="match status" value="1"/>
</dbReference>
<feature type="binding site" evidence="10">
    <location>
        <position position="285"/>
    </location>
    <ligand>
        <name>thiamine diphosphate</name>
        <dbReference type="ChEBI" id="CHEBI:58937"/>
    </ligand>
</feature>
<dbReference type="GO" id="GO:0008661">
    <property type="term" value="F:1-deoxy-D-xylulose-5-phosphate synthase activity"/>
    <property type="evidence" value="ECO:0007669"/>
    <property type="project" value="UniProtKB-EC"/>
</dbReference>
<keyword evidence="6 10" id="KW-0460">Magnesium</keyword>
<dbReference type="CDD" id="cd02007">
    <property type="entry name" value="TPP_DXS"/>
    <property type="match status" value="1"/>
</dbReference>
<keyword evidence="5 10" id="KW-0479">Metal-binding</keyword>
<dbReference type="NCBIfam" id="TIGR00204">
    <property type="entry name" value="dxs"/>
    <property type="match status" value="1"/>
</dbReference>
<evidence type="ECO:0000256" key="10">
    <source>
        <dbReference type="HAMAP-Rule" id="MF_00315"/>
    </source>
</evidence>
<organism evidence="13 14">
    <name type="scientific">Actinacidiphila epipremni</name>
    <dbReference type="NCBI Taxonomy" id="2053013"/>
    <lineage>
        <taxon>Bacteria</taxon>
        <taxon>Bacillati</taxon>
        <taxon>Actinomycetota</taxon>
        <taxon>Actinomycetes</taxon>
        <taxon>Kitasatosporales</taxon>
        <taxon>Streptomycetaceae</taxon>
        <taxon>Actinacidiphila</taxon>
    </lineage>
</organism>
<feature type="binding site" evidence="10">
    <location>
        <position position="73"/>
    </location>
    <ligand>
        <name>thiamine diphosphate</name>
        <dbReference type="ChEBI" id="CHEBI:58937"/>
    </ligand>
</feature>
<dbReference type="Pfam" id="PF02779">
    <property type="entry name" value="Transket_pyr"/>
    <property type="match status" value="1"/>
</dbReference>
<comment type="caution">
    <text evidence="13">The sequence shown here is derived from an EMBL/GenBank/DDBJ whole genome shotgun (WGS) entry which is preliminary data.</text>
</comment>
<dbReference type="Proteomes" id="UP000734511">
    <property type="component" value="Unassembled WGS sequence"/>
</dbReference>
<comment type="pathway">
    <text evidence="1 10">Metabolic intermediate biosynthesis; 1-deoxy-D-xylulose 5-phosphate biosynthesis; 1-deoxy-D-xylulose 5-phosphate from D-glyceraldehyde 3-phosphate and pyruvate: step 1/1.</text>
</comment>
<feature type="binding site" evidence="10">
    <location>
        <begin position="145"/>
        <end position="146"/>
    </location>
    <ligand>
        <name>thiamine diphosphate</name>
        <dbReference type="ChEBI" id="CHEBI:58937"/>
    </ligand>
</feature>
<keyword evidence="14" id="KW-1185">Reference proteome</keyword>
<dbReference type="SUPFAM" id="SSF52518">
    <property type="entry name" value="Thiamin diphosphate-binding fold (THDP-binding)"/>
    <property type="match status" value="2"/>
</dbReference>
<dbReference type="Gene3D" id="3.40.50.920">
    <property type="match status" value="1"/>
</dbReference>
<dbReference type="InterPro" id="IPR033248">
    <property type="entry name" value="Transketolase_C"/>
</dbReference>
<dbReference type="SMART" id="SM00861">
    <property type="entry name" value="Transket_pyr"/>
    <property type="match status" value="1"/>
</dbReference>
<dbReference type="PROSITE" id="PS00802">
    <property type="entry name" value="TRANSKETOLASE_2"/>
    <property type="match status" value="1"/>
</dbReference>
<accession>A0ABX0ZRM3</accession>
<feature type="binding site" evidence="10">
    <location>
        <position position="174"/>
    </location>
    <ligand>
        <name>Mg(2+)</name>
        <dbReference type="ChEBI" id="CHEBI:18420"/>
    </ligand>
</feature>
<comment type="catalytic activity">
    <reaction evidence="10">
        <text>D-glyceraldehyde 3-phosphate + pyruvate + H(+) = 1-deoxy-D-xylulose 5-phosphate + CO2</text>
        <dbReference type="Rhea" id="RHEA:12605"/>
        <dbReference type="ChEBI" id="CHEBI:15361"/>
        <dbReference type="ChEBI" id="CHEBI:15378"/>
        <dbReference type="ChEBI" id="CHEBI:16526"/>
        <dbReference type="ChEBI" id="CHEBI:57792"/>
        <dbReference type="ChEBI" id="CHEBI:59776"/>
        <dbReference type="EC" id="2.2.1.7"/>
    </reaction>
</comment>
<dbReference type="RefSeq" id="WP_167983164.1">
    <property type="nucleotide sequence ID" value="NZ_JAATEJ010000008.1"/>
</dbReference>
<evidence type="ECO:0000256" key="9">
    <source>
        <dbReference type="ARBA" id="ARBA00023229"/>
    </source>
</evidence>
<dbReference type="PANTHER" id="PTHR43322">
    <property type="entry name" value="1-D-DEOXYXYLULOSE 5-PHOSPHATE SYNTHASE-RELATED"/>
    <property type="match status" value="1"/>
</dbReference>
<dbReference type="InterPro" id="IPR005475">
    <property type="entry name" value="Transketolase-like_Pyr-bd"/>
</dbReference>
<evidence type="ECO:0000313" key="14">
    <source>
        <dbReference type="Proteomes" id="UP000734511"/>
    </source>
</evidence>
<feature type="binding site" evidence="10">
    <location>
        <position position="367"/>
    </location>
    <ligand>
        <name>thiamine diphosphate</name>
        <dbReference type="ChEBI" id="CHEBI:58937"/>
    </ligand>
</feature>
<evidence type="ECO:0000259" key="12">
    <source>
        <dbReference type="SMART" id="SM00861"/>
    </source>
</evidence>
<evidence type="ECO:0000256" key="5">
    <source>
        <dbReference type="ARBA" id="ARBA00022723"/>
    </source>
</evidence>
<dbReference type="Gene3D" id="3.40.50.970">
    <property type="match status" value="2"/>
</dbReference>
<comment type="cofactor">
    <cofactor evidence="10">
        <name>thiamine diphosphate</name>
        <dbReference type="ChEBI" id="CHEBI:58937"/>
    </cofactor>
    <text evidence="10">Binds 1 thiamine pyrophosphate per subunit.</text>
</comment>
<feature type="binding site" evidence="10">
    <location>
        <position position="144"/>
    </location>
    <ligand>
        <name>Mg(2+)</name>
        <dbReference type="ChEBI" id="CHEBI:18420"/>
    </ligand>
</feature>
<dbReference type="Pfam" id="PF13292">
    <property type="entry name" value="DXP_synthase_N"/>
    <property type="match status" value="1"/>
</dbReference>